<evidence type="ECO:0008006" key="5">
    <source>
        <dbReference type="Google" id="ProtNLM"/>
    </source>
</evidence>
<dbReference type="SUPFAM" id="SSF47616">
    <property type="entry name" value="GST C-terminal domain-like"/>
    <property type="match status" value="1"/>
</dbReference>
<dbReference type="GO" id="GO:0005737">
    <property type="term" value="C:cytoplasm"/>
    <property type="evidence" value="ECO:0007669"/>
    <property type="project" value="TreeGrafter"/>
</dbReference>
<evidence type="ECO:0000259" key="2">
    <source>
        <dbReference type="Pfam" id="PF25907"/>
    </source>
</evidence>
<dbReference type="PANTHER" id="PTHR43968:SF6">
    <property type="entry name" value="GLUTATHIONE S-TRANSFERASE OMEGA"/>
    <property type="match status" value="1"/>
</dbReference>
<feature type="domain" description="DUF7962" evidence="2">
    <location>
        <begin position="117"/>
        <end position="235"/>
    </location>
</feature>
<comment type="caution">
    <text evidence="3">The sequence shown here is derived from an EMBL/GenBank/DDBJ whole genome shotgun (WGS) entry which is preliminary data.</text>
</comment>
<accession>A0AAN8I9P7</accession>
<evidence type="ECO:0000313" key="4">
    <source>
        <dbReference type="Proteomes" id="UP001316803"/>
    </source>
</evidence>
<feature type="domain" description="GST N-terminal" evidence="1">
    <location>
        <begin position="11"/>
        <end position="85"/>
    </location>
</feature>
<dbReference type="CDD" id="cd00299">
    <property type="entry name" value="GST_C_family"/>
    <property type="match status" value="1"/>
</dbReference>
<reference evidence="3 4" key="1">
    <citation type="submission" date="2022-12" db="EMBL/GenBank/DDBJ databases">
        <title>Genomic features and morphological characterization of a novel Knufia sp. strain isolated from spacecraft assembly facility.</title>
        <authorList>
            <person name="Teixeira M."/>
            <person name="Chander A.M."/>
            <person name="Stajich J.E."/>
            <person name="Venkateswaran K."/>
        </authorList>
    </citation>
    <scope>NUCLEOTIDE SEQUENCE [LARGE SCALE GENOMIC DNA]</scope>
    <source>
        <strain evidence="3 4">FJI-L2-BK-P2</strain>
    </source>
</reference>
<dbReference type="SUPFAM" id="SSF52833">
    <property type="entry name" value="Thioredoxin-like"/>
    <property type="match status" value="1"/>
</dbReference>
<sequence>MATSPDAPIILFHYPFSPWAQKITAYLSFRGIPYTSCHQPVTQPRPDLTALGVNYRRIPVMSIGRDMYCDTLLILEKLNELYPANSDAPGISATRPQDRALEKLLEKWTDVVVFKYAAGAIPASLSFMSDKTFTDDRKELWGREWTSEHQDSLRPAALVVLRSNMHFLEHDLLTEGRDFIFEGENPSLADIHAAWIFTWLAAMPDALPKDLFSAKEFPRTFAWFDRYTEAVSKAMKKMESDGKVRQLEGDAAVKEISEGPFGEKQLSIDKQDPTGLKEGEHVHGYPQDTGFTRRDEGQLVGLTTQEVVISSKAQSGVEIRVHHPRWNFAVERVPSGGA</sequence>
<dbReference type="CDD" id="cd00570">
    <property type="entry name" value="GST_N_family"/>
    <property type="match status" value="1"/>
</dbReference>
<keyword evidence="4" id="KW-1185">Reference proteome</keyword>
<dbReference type="Gene3D" id="3.40.30.110">
    <property type="match status" value="2"/>
</dbReference>
<dbReference type="Pfam" id="PF25907">
    <property type="entry name" value="DUF7962"/>
    <property type="match status" value="1"/>
</dbReference>
<name>A0AAN8I9P7_9EURO</name>
<dbReference type="PANTHER" id="PTHR43968">
    <property type="match status" value="1"/>
</dbReference>
<dbReference type="InterPro" id="IPR036282">
    <property type="entry name" value="Glutathione-S-Trfase_C_sf"/>
</dbReference>
<dbReference type="InterPro" id="IPR058268">
    <property type="entry name" value="DUF7962"/>
</dbReference>
<dbReference type="Proteomes" id="UP001316803">
    <property type="component" value="Unassembled WGS sequence"/>
</dbReference>
<dbReference type="InterPro" id="IPR050983">
    <property type="entry name" value="GST_Omega/HSP26"/>
</dbReference>
<dbReference type="InterPro" id="IPR036249">
    <property type="entry name" value="Thioredoxin-like_sf"/>
</dbReference>
<organism evidence="3 4">
    <name type="scientific">Knufia fluminis</name>
    <dbReference type="NCBI Taxonomy" id="191047"/>
    <lineage>
        <taxon>Eukaryota</taxon>
        <taxon>Fungi</taxon>
        <taxon>Dikarya</taxon>
        <taxon>Ascomycota</taxon>
        <taxon>Pezizomycotina</taxon>
        <taxon>Eurotiomycetes</taxon>
        <taxon>Chaetothyriomycetidae</taxon>
        <taxon>Chaetothyriales</taxon>
        <taxon>Trichomeriaceae</taxon>
        <taxon>Knufia</taxon>
    </lineage>
</organism>
<dbReference type="EMBL" id="JAKLMC020000008">
    <property type="protein sequence ID" value="KAK5954620.1"/>
    <property type="molecule type" value="Genomic_DNA"/>
</dbReference>
<proteinExistence type="predicted"/>
<protein>
    <recommendedName>
        <fullName evidence="5">GST N-terminal domain-containing protein</fullName>
    </recommendedName>
</protein>
<dbReference type="AlphaFoldDB" id="A0AAN8I9P7"/>
<dbReference type="InterPro" id="IPR004045">
    <property type="entry name" value="Glutathione_S-Trfase_N"/>
</dbReference>
<evidence type="ECO:0000259" key="1">
    <source>
        <dbReference type="Pfam" id="PF13417"/>
    </source>
</evidence>
<gene>
    <name evidence="3" type="ORF">OHC33_004342</name>
</gene>
<evidence type="ECO:0000313" key="3">
    <source>
        <dbReference type="EMBL" id="KAK5954620.1"/>
    </source>
</evidence>
<dbReference type="Pfam" id="PF13417">
    <property type="entry name" value="GST_N_3"/>
    <property type="match status" value="1"/>
</dbReference>